<dbReference type="PROSITE" id="PS00770">
    <property type="entry name" value="AA_TRANSFER_CLASS_4"/>
    <property type="match status" value="1"/>
</dbReference>
<keyword evidence="19" id="KW-1185">Reference proteome</keyword>
<gene>
    <name evidence="17" type="primary">ilvE</name>
    <name evidence="18" type="ORF">ASN18_0235</name>
</gene>
<evidence type="ECO:0000256" key="7">
    <source>
        <dbReference type="ARBA" id="ARBA00022576"/>
    </source>
</evidence>
<protein>
    <recommendedName>
        <fullName evidence="17">Branched-chain-amino-acid aminotransferase</fullName>
        <shortName evidence="17">BCAT</shortName>
        <ecNumber evidence="17">2.6.1.42</ecNumber>
    </recommendedName>
</protein>
<keyword evidence="10 16" id="KW-0663">Pyridoxal phosphate</keyword>
<accession>A0ABR5SJ93</accession>
<organism evidence="18 19">
    <name type="scientific">Candidatus Magnetominusculus xianensis</name>
    <dbReference type="NCBI Taxonomy" id="1748249"/>
    <lineage>
        <taxon>Bacteria</taxon>
        <taxon>Pseudomonadati</taxon>
        <taxon>Nitrospirota</taxon>
        <taxon>Nitrospiria</taxon>
        <taxon>Nitrospirales</taxon>
        <taxon>Nitrospiraceae</taxon>
        <taxon>Candidatus Magnetominusculus</taxon>
    </lineage>
</organism>
<comment type="caution">
    <text evidence="18">The sequence shown here is derived from an EMBL/GenBank/DDBJ whole genome shotgun (WGS) entry which is preliminary data.</text>
</comment>
<keyword evidence="9 17" id="KW-0808">Transferase</keyword>
<dbReference type="Gene3D" id="3.20.10.10">
    <property type="entry name" value="D-amino Acid Aminotransferase, subunit A, domain 2"/>
    <property type="match status" value="1"/>
</dbReference>
<comment type="catalytic activity">
    <reaction evidence="13 17">
        <text>L-isoleucine + 2-oxoglutarate = (S)-3-methyl-2-oxopentanoate + L-glutamate</text>
        <dbReference type="Rhea" id="RHEA:24801"/>
        <dbReference type="ChEBI" id="CHEBI:16810"/>
        <dbReference type="ChEBI" id="CHEBI:29985"/>
        <dbReference type="ChEBI" id="CHEBI:35146"/>
        <dbReference type="ChEBI" id="CHEBI:58045"/>
        <dbReference type="EC" id="2.6.1.42"/>
    </reaction>
</comment>
<evidence type="ECO:0000256" key="8">
    <source>
        <dbReference type="ARBA" id="ARBA00022605"/>
    </source>
</evidence>
<dbReference type="PANTHER" id="PTHR42743">
    <property type="entry name" value="AMINO-ACID AMINOTRANSFERASE"/>
    <property type="match status" value="1"/>
</dbReference>
<evidence type="ECO:0000256" key="2">
    <source>
        <dbReference type="ARBA" id="ARBA00003109"/>
    </source>
</evidence>
<keyword evidence="7 17" id="KW-0032">Aminotransferase</keyword>
<dbReference type="CDD" id="cd01557">
    <property type="entry name" value="BCAT_beta_family"/>
    <property type="match status" value="1"/>
</dbReference>
<comment type="pathway">
    <text evidence="3 17">Amino-acid biosynthesis; L-isoleucine biosynthesis; L-isoleucine from 2-oxobutanoate: step 4/4.</text>
</comment>
<dbReference type="InterPro" id="IPR001544">
    <property type="entry name" value="Aminotrans_IV"/>
</dbReference>
<comment type="pathway">
    <text evidence="4 17">Amino-acid biosynthesis; L-valine biosynthesis; L-valine from pyruvate: step 4/4.</text>
</comment>
<dbReference type="NCBIfam" id="TIGR01122">
    <property type="entry name" value="ilvE_I"/>
    <property type="match status" value="1"/>
</dbReference>
<keyword evidence="11 17" id="KW-0100">Branched-chain amino acid biosynthesis</keyword>
<evidence type="ECO:0000256" key="15">
    <source>
        <dbReference type="RuleBase" id="RU004106"/>
    </source>
</evidence>
<evidence type="ECO:0000256" key="13">
    <source>
        <dbReference type="ARBA" id="ARBA00048798"/>
    </source>
</evidence>
<evidence type="ECO:0000256" key="14">
    <source>
        <dbReference type="ARBA" id="ARBA00049229"/>
    </source>
</evidence>
<comment type="catalytic activity">
    <reaction evidence="12 17">
        <text>L-valine + 2-oxoglutarate = 3-methyl-2-oxobutanoate + L-glutamate</text>
        <dbReference type="Rhea" id="RHEA:24813"/>
        <dbReference type="ChEBI" id="CHEBI:11851"/>
        <dbReference type="ChEBI" id="CHEBI:16810"/>
        <dbReference type="ChEBI" id="CHEBI:29985"/>
        <dbReference type="ChEBI" id="CHEBI:57762"/>
        <dbReference type="EC" id="2.6.1.42"/>
    </reaction>
</comment>
<evidence type="ECO:0000256" key="6">
    <source>
        <dbReference type="ARBA" id="ARBA00009320"/>
    </source>
</evidence>
<evidence type="ECO:0000256" key="12">
    <source>
        <dbReference type="ARBA" id="ARBA00048212"/>
    </source>
</evidence>
<dbReference type="GO" id="GO:0004084">
    <property type="term" value="F:branched-chain-amino-acid transaminase activity"/>
    <property type="evidence" value="ECO:0007669"/>
    <property type="project" value="UniProtKB-EC"/>
</dbReference>
<evidence type="ECO:0000256" key="9">
    <source>
        <dbReference type="ARBA" id="ARBA00022679"/>
    </source>
</evidence>
<comment type="pathway">
    <text evidence="5 17">Amino-acid biosynthesis; L-leucine biosynthesis; L-leucine from 3-methyl-2-oxobutanoate: step 4/4.</text>
</comment>
<dbReference type="Proteomes" id="UP000060487">
    <property type="component" value="Unassembled WGS sequence"/>
</dbReference>
<evidence type="ECO:0000313" key="18">
    <source>
        <dbReference type="EMBL" id="KWT94350.1"/>
    </source>
</evidence>
<dbReference type="Pfam" id="PF01063">
    <property type="entry name" value="Aminotran_4"/>
    <property type="match status" value="1"/>
</dbReference>
<dbReference type="InterPro" id="IPR036038">
    <property type="entry name" value="Aminotransferase-like"/>
</dbReference>
<dbReference type="InterPro" id="IPR043132">
    <property type="entry name" value="BCAT-like_C"/>
</dbReference>
<dbReference type="PANTHER" id="PTHR42743:SF11">
    <property type="entry name" value="AMINODEOXYCHORISMATE LYASE"/>
    <property type="match status" value="1"/>
</dbReference>
<evidence type="ECO:0000256" key="3">
    <source>
        <dbReference type="ARBA" id="ARBA00004824"/>
    </source>
</evidence>
<evidence type="ECO:0000256" key="1">
    <source>
        <dbReference type="ARBA" id="ARBA00001933"/>
    </source>
</evidence>
<name>A0ABR5SJ93_9BACT</name>
<comment type="similarity">
    <text evidence="6 15">Belongs to the class-IV pyridoxal-phosphate-dependent aminotransferase family.</text>
</comment>
<evidence type="ECO:0000256" key="16">
    <source>
        <dbReference type="RuleBase" id="RU004516"/>
    </source>
</evidence>
<dbReference type="Gene3D" id="3.30.470.10">
    <property type="match status" value="1"/>
</dbReference>
<comment type="catalytic activity">
    <reaction evidence="14 17">
        <text>L-leucine + 2-oxoglutarate = 4-methyl-2-oxopentanoate + L-glutamate</text>
        <dbReference type="Rhea" id="RHEA:18321"/>
        <dbReference type="ChEBI" id="CHEBI:16810"/>
        <dbReference type="ChEBI" id="CHEBI:17865"/>
        <dbReference type="ChEBI" id="CHEBI:29985"/>
        <dbReference type="ChEBI" id="CHEBI:57427"/>
        <dbReference type="EC" id="2.6.1.42"/>
    </reaction>
</comment>
<evidence type="ECO:0000256" key="5">
    <source>
        <dbReference type="ARBA" id="ARBA00005072"/>
    </source>
</evidence>
<dbReference type="InterPro" id="IPR018300">
    <property type="entry name" value="Aminotrans_IV_CS"/>
</dbReference>
<dbReference type="EMBL" id="LNQR01000006">
    <property type="protein sequence ID" value="KWT94350.1"/>
    <property type="molecule type" value="Genomic_DNA"/>
</dbReference>
<dbReference type="NCBIfam" id="NF005146">
    <property type="entry name" value="PRK06606.1"/>
    <property type="match status" value="1"/>
</dbReference>
<comment type="cofactor">
    <cofactor evidence="1 16">
        <name>pyridoxal 5'-phosphate</name>
        <dbReference type="ChEBI" id="CHEBI:597326"/>
    </cofactor>
</comment>
<evidence type="ECO:0000256" key="10">
    <source>
        <dbReference type="ARBA" id="ARBA00022898"/>
    </source>
</evidence>
<dbReference type="InterPro" id="IPR043131">
    <property type="entry name" value="BCAT-like_N"/>
</dbReference>
<reference evidence="18 19" key="1">
    <citation type="submission" date="2015-11" db="EMBL/GenBank/DDBJ databases">
        <authorList>
            <person name="Lin W."/>
        </authorList>
    </citation>
    <scope>NUCLEOTIDE SEQUENCE [LARGE SCALE GENOMIC DNA]</scope>
    <source>
        <strain evidence="18 19">HCH-1</strain>
    </source>
</reference>
<dbReference type="InterPro" id="IPR033939">
    <property type="entry name" value="BCAT_family"/>
</dbReference>
<dbReference type="SUPFAM" id="SSF56752">
    <property type="entry name" value="D-aminoacid aminotransferase-like PLP-dependent enzymes"/>
    <property type="match status" value="1"/>
</dbReference>
<evidence type="ECO:0000256" key="17">
    <source>
        <dbReference type="RuleBase" id="RU364094"/>
    </source>
</evidence>
<evidence type="ECO:0000313" key="19">
    <source>
        <dbReference type="Proteomes" id="UP000060487"/>
    </source>
</evidence>
<dbReference type="InterPro" id="IPR050571">
    <property type="entry name" value="Class-IV_PLP-Dep_Aminotrnsfr"/>
</dbReference>
<comment type="function">
    <text evidence="2 17">Acts on leucine, isoleucine and valine.</text>
</comment>
<dbReference type="EC" id="2.6.1.42" evidence="17"/>
<sequence length="343" mass="38737">MSCRRDLDLAAATVMFFNYLKKTCSLLLTQTPDCWYKIYVIKKTEKIWMDGEFVNWEDATVHVMTHTLHYGLGVFEGIRSYKTPSGPAVFRLKEHVERLFDSAHIFQVEIPFTREQIVNAVIDCVKINRLEECYIRPFVYIGYGLMGIYPKDNPVKVAVAAYPWGSYLGENAIQNGIRVKVSSYIRNHVNSNMSRGKISGYYINSQLAKTEAVTLGFAEALLLDADGYVAEGSGENIFIVRNGKLKTTPLTSILEGITRDSIMKIAADNGLEITEARFTRDELYISDEAFFSGTAAEITPIVEVDNRKIGEGKPGEITTKLQSIFFDTVHGKVDKYHSWLTYV</sequence>
<evidence type="ECO:0000256" key="4">
    <source>
        <dbReference type="ARBA" id="ARBA00004931"/>
    </source>
</evidence>
<keyword evidence="8 17" id="KW-0028">Amino-acid biosynthesis</keyword>
<proteinExistence type="inferred from homology"/>
<dbReference type="InterPro" id="IPR005785">
    <property type="entry name" value="B_amino_transI"/>
</dbReference>
<evidence type="ECO:0000256" key="11">
    <source>
        <dbReference type="ARBA" id="ARBA00023304"/>
    </source>
</evidence>